<dbReference type="Pfam" id="PF06245">
    <property type="entry name" value="DUF1015"/>
    <property type="match status" value="1"/>
</dbReference>
<accession>A0A4R4XRK4</accession>
<organism evidence="2 3">
    <name type="scientific">Nonomuraea terrae</name>
    <dbReference type="NCBI Taxonomy" id="2530383"/>
    <lineage>
        <taxon>Bacteria</taxon>
        <taxon>Bacillati</taxon>
        <taxon>Actinomycetota</taxon>
        <taxon>Actinomycetes</taxon>
        <taxon>Streptosporangiales</taxon>
        <taxon>Streptosporangiaceae</taxon>
        <taxon>Nonomuraea</taxon>
    </lineage>
</organism>
<dbReference type="Proteomes" id="UP000295302">
    <property type="component" value="Unassembled WGS sequence"/>
</dbReference>
<dbReference type="AlphaFoldDB" id="A0A4R4XRK4"/>
<feature type="region of interest" description="Disordered" evidence="1">
    <location>
        <begin position="61"/>
        <end position="120"/>
    </location>
</feature>
<proteinExistence type="predicted"/>
<dbReference type="InterPro" id="IPR008323">
    <property type="entry name" value="UCP033563"/>
</dbReference>
<evidence type="ECO:0000313" key="2">
    <source>
        <dbReference type="EMBL" id="TDD33212.1"/>
    </source>
</evidence>
<reference evidence="2 3" key="1">
    <citation type="submission" date="2019-03" db="EMBL/GenBank/DDBJ databases">
        <title>Draft genome sequences of novel Actinobacteria.</title>
        <authorList>
            <person name="Sahin N."/>
            <person name="Ay H."/>
            <person name="Saygin H."/>
        </authorList>
    </citation>
    <scope>NUCLEOTIDE SEQUENCE [LARGE SCALE GENOMIC DNA]</scope>
    <source>
        <strain evidence="2 3">CH32</strain>
    </source>
</reference>
<dbReference type="EMBL" id="SMKQ01000263">
    <property type="protein sequence ID" value="TDD33212.1"/>
    <property type="molecule type" value="Genomic_DNA"/>
</dbReference>
<gene>
    <name evidence="2" type="ORF">E1286_42510</name>
</gene>
<keyword evidence="3" id="KW-1185">Reference proteome</keyword>
<dbReference type="RefSeq" id="WP_132622306.1">
    <property type="nucleotide sequence ID" value="NZ_SMKQ01000263.1"/>
</dbReference>
<feature type="compositionally biased region" description="Basic and acidic residues" evidence="1">
    <location>
        <begin position="81"/>
        <end position="120"/>
    </location>
</feature>
<comment type="caution">
    <text evidence="2">The sequence shown here is derived from an EMBL/GenBank/DDBJ whole genome shotgun (WGS) entry which is preliminary data.</text>
</comment>
<evidence type="ECO:0000313" key="3">
    <source>
        <dbReference type="Proteomes" id="UP000295302"/>
    </source>
</evidence>
<evidence type="ECO:0000256" key="1">
    <source>
        <dbReference type="SAM" id="MobiDB-lite"/>
    </source>
</evidence>
<protein>
    <submittedName>
        <fullName evidence="2">DUF1015 family protein</fullName>
    </submittedName>
</protein>
<feature type="non-terminal residue" evidence="2">
    <location>
        <position position="120"/>
    </location>
</feature>
<name>A0A4R4XRK4_9ACTN</name>
<dbReference type="OrthoDB" id="9781616at2"/>
<sequence length="120" mass="12849">MPGMGTPELPVPDGLVLRPFRGVRFAVEDPAKVTSPPYDLISDADVEVLLDSHPNNVVRLILPRSPQEASDDPARPASPEAHPEQHAQGEAAQDAHAEPARDARGEAARDEHPEAGQDVD</sequence>